<protein>
    <submittedName>
        <fullName evidence="1">Uncharacterized protein</fullName>
    </submittedName>
</protein>
<proteinExistence type="predicted"/>
<organism evidence="1">
    <name type="scientific">mine drainage metagenome</name>
    <dbReference type="NCBI Taxonomy" id="410659"/>
    <lineage>
        <taxon>unclassified sequences</taxon>
        <taxon>metagenomes</taxon>
        <taxon>ecological metagenomes</taxon>
    </lineage>
</organism>
<name>A0A1J5PP35_9ZZZZ</name>
<comment type="caution">
    <text evidence="1">The sequence shown here is derived from an EMBL/GenBank/DDBJ whole genome shotgun (WGS) entry which is preliminary data.</text>
</comment>
<reference evidence="1" key="1">
    <citation type="submission" date="2016-10" db="EMBL/GenBank/DDBJ databases">
        <title>Sequence of Gallionella enrichment culture.</title>
        <authorList>
            <person name="Poehlein A."/>
            <person name="Muehling M."/>
            <person name="Daniel R."/>
        </authorList>
    </citation>
    <scope>NUCLEOTIDE SEQUENCE</scope>
</reference>
<evidence type="ECO:0000313" key="1">
    <source>
        <dbReference type="EMBL" id="OIQ72552.1"/>
    </source>
</evidence>
<sequence>MRGGGAGLEVRAGHLVAQIDQHFRDAGHADAADADEMDVLDLAEHLAPPDAG</sequence>
<gene>
    <name evidence="1" type="ORF">GALL_458220</name>
</gene>
<dbReference type="AlphaFoldDB" id="A0A1J5PP35"/>
<dbReference type="EMBL" id="MLJW01003223">
    <property type="protein sequence ID" value="OIQ72552.1"/>
    <property type="molecule type" value="Genomic_DNA"/>
</dbReference>
<accession>A0A1J5PP35</accession>